<dbReference type="GO" id="GO:0003774">
    <property type="term" value="F:cytoskeletal motor activity"/>
    <property type="evidence" value="ECO:0007669"/>
    <property type="project" value="InterPro"/>
</dbReference>
<dbReference type="InterPro" id="IPR032779">
    <property type="entry name" value="FliG_M"/>
</dbReference>
<accession>A0A6H2DH72</accession>
<evidence type="ECO:0000259" key="11">
    <source>
        <dbReference type="Pfam" id="PF01706"/>
    </source>
</evidence>
<evidence type="ECO:0000256" key="2">
    <source>
        <dbReference type="ARBA" id="ARBA00004413"/>
    </source>
</evidence>
<feature type="domain" description="Flagellar motor switch protein FliG N-terminal" evidence="13">
    <location>
        <begin position="22"/>
        <end position="118"/>
    </location>
</feature>
<feature type="domain" description="Flagellar motor switch protein FliG C-terminal" evidence="11">
    <location>
        <begin position="236"/>
        <end position="341"/>
    </location>
</feature>
<dbReference type="AlphaFoldDB" id="A0A6H2DH72"/>
<dbReference type="InterPro" id="IPR011002">
    <property type="entry name" value="FliG_a-hlx"/>
</dbReference>
<dbReference type="SUPFAM" id="SSF48029">
    <property type="entry name" value="FliG"/>
    <property type="match status" value="2"/>
</dbReference>
<keyword evidence="6" id="KW-0145">Chemotaxis</keyword>
<comment type="function">
    <text evidence="10">FliG is one of three proteins (FliG, FliN, FliM) that forms the rotor-mounted switch complex (C ring), located at the base of the basal body. This complex interacts with the CheY and CheZ chemotaxis proteins, in addition to contacting components of the motor that determine the direction of flagellar rotation.</text>
</comment>
<name>A0A6H2DH72_9SPHN</name>
<protein>
    <recommendedName>
        <fullName evidence="4">Flagellar motor switch protein FliG</fullName>
    </recommendedName>
</protein>
<dbReference type="Pfam" id="PF14842">
    <property type="entry name" value="FliG_N"/>
    <property type="match status" value="1"/>
</dbReference>
<dbReference type="GO" id="GO:0071973">
    <property type="term" value="P:bacterial-type flagellum-dependent cell motility"/>
    <property type="evidence" value="ECO:0007669"/>
    <property type="project" value="InterPro"/>
</dbReference>
<dbReference type="KEGG" id="phao:HF685_00770"/>
<evidence type="ECO:0000256" key="4">
    <source>
        <dbReference type="ARBA" id="ARBA00021870"/>
    </source>
</evidence>
<evidence type="ECO:0000259" key="12">
    <source>
        <dbReference type="Pfam" id="PF14841"/>
    </source>
</evidence>
<dbReference type="Pfam" id="PF01706">
    <property type="entry name" value="FliG_C"/>
    <property type="match status" value="1"/>
</dbReference>
<dbReference type="GO" id="GO:0006935">
    <property type="term" value="P:chemotaxis"/>
    <property type="evidence" value="ECO:0007669"/>
    <property type="project" value="UniProtKB-KW"/>
</dbReference>
<proteinExistence type="inferred from homology"/>
<dbReference type="Proteomes" id="UP000501600">
    <property type="component" value="Chromosome"/>
</dbReference>
<dbReference type="EMBL" id="CP051217">
    <property type="protein sequence ID" value="QJB68019.1"/>
    <property type="molecule type" value="Genomic_DNA"/>
</dbReference>
<evidence type="ECO:0000256" key="8">
    <source>
        <dbReference type="ARBA" id="ARBA00023136"/>
    </source>
</evidence>
<evidence type="ECO:0000256" key="10">
    <source>
        <dbReference type="ARBA" id="ARBA00025598"/>
    </source>
</evidence>
<evidence type="ECO:0000259" key="13">
    <source>
        <dbReference type="Pfam" id="PF14842"/>
    </source>
</evidence>
<evidence type="ECO:0000256" key="5">
    <source>
        <dbReference type="ARBA" id="ARBA00022475"/>
    </source>
</evidence>
<keyword evidence="14" id="KW-0966">Cell projection</keyword>
<dbReference type="Pfam" id="PF14841">
    <property type="entry name" value="FliG_M"/>
    <property type="match status" value="1"/>
</dbReference>
<dbReference type="PANTHER" id="PTHR30534:SF0">
    <property type="entry name" value="FLAGELLAR MOTOR SWITCH PROTEIN FLIG"/>
    <property type="match status" value="1"/>
</dbReference>
<sequence>MADTKEKDEAATGEEKGQLELITGRQTAAILMLLFNDEEAAQILERLEPHEVEALGEAMFSVADVDATQIDGSLDRFLVLTMNRSMLAYKSDEKVSRVFRRALGTSRAETIMNRFAPKRPNNIAEMLKWVPAKDLAQLMSDEPPQISALLMSFLTPEMAAQILDLLPGEIQSDLIYRLATLGPVSAKALAHIQGLLDNTTPVEEEVAPPMQVGGVLDSATIINNLSKERGRALLKELMKRDKVTAKLIEDELFIFADLMNLSKKDIGSVVRKVDSSILVPALRGASAELKAKIFGAMSKRAAETIQDDMAEAPPQPMDAVVAAQKAVIAVAKAMLDSGEINMTGAGADYV</sequence>
<evidence type="ECO:0000313" key="15">
    <source>
        <dbReference type="Proteomes" id="UP000501600"/>
    </source>
</evidence>
<evidence type="ECO:0000256" key="3">
    <source>
        <dbReference type="ARBA" id="ARBA00010299"/>
    </source>
</evidence>
<comment type="similarity">
    <text evidence="3">Belongs to the FliG family.</text>
</comment>
<gene>
    <name evidence="14" type="ORF">HF685_00770</name>
</gene>
<keyword evidence="5" id="KW-1003">Cell membrane</keyword>
<dbReference type="PANTHER" id="PTHR30534">
    <property type="entry name" value="FLAGELLAR MOTOR SWITCH PROTEIN FLIG"/>
    <property type="match status" value="1"/>
</dbReference>
<keyword evidence="9" id="KW-0975">Bacterial flagellum</keyword>
<comment type="subcellular location">
    <subcellularLocation>
        <location evidence="1">Bacterial flagellum basal body</location>
    </subcellularLocation>
    <subcellularLocation>
        <location evidence="2">Cell membrane</location>
        <topology evidence="2">Peripheral membrane protein</topology>
        <orientation evidence="2">Cytoplasmic side</orientation>
    </subcellularLocation>
</comment>
<dbReference type="PRINTS" id="PR00954">
    <property type="entry name" value="FLGMOTORFLIG"/>
</dbReference>
<keyword evidence="15" id="KW-1185">Reference proteome</keyword>
<reference evidence="14 15" key="1">
    <citation type="submission" date="2020-04" db="EMBL/GenBank/DDBJ databases">
        <title>Genome sequence for Sphingorhabdus sp. strain M1.</title>
        <authorList>
            <person name="Park S.-J."/>
        </authorList>
    </citation>
    <scope>NUCLEOTIDE SEQUENCE [LARGE SCALE GENOMIC DNA]</scope>
    <source>
        <strain evidence="14 15">JK6</strain>
    </source>
</reference>
<dbReference type="RefSeq" id="WP_168817736.1">
    <property type="nucleotide sequence ID" value="NZ_CP051217.1"/>
</dbReference>
<keyword evidence="14" id="KW-0969">Cilium</keyword>
<evidence type="ECO:0000256" key="7">
    <source>
        <dbReference type="ARBA" id="ARBA00022779"/>
    </source>
</evidence>
<dbReference type="InterPro" id="IPR000090">
    <property type="entry name" value="Flg_Motor_Flig"/>
</dbReference>
<keyword evidence="7" id="KW-0283">Flagellar rotation</keyword>
<evidence type="ECO:0000256" key="1">
    <source>
        <dbReference type="ARBA" id="ARBA00004117"/>
    </source>
</evidence>
<evidence type="ECO:0000313" key="14">
    <source>
        <dbReference type="EMBL" id="QJB68019.1"/>
    </source>
</evidence>
<organism evidence="14 15">
    <name type="scientific">Parasphingorhabdus halotolerans</name>
    <dbReference type="NCBI Taxonomy" id="2725558"/>
    <lineage>
        <taxon>Bacteria</taxon>
        <taxon>Pseudomonadati</taxon>
        <taxon>Pseudomonadota</taxon>
        <taxon>Alphaproteobacteria</taxon>
        <taxon>Sphingomonadales</taxon>
        <taxon>Sphingomonadaceae</taxon>
        <taxon>Parasphingorhabdus</taxon>
    </lineage>
</organism>
<dbReference type="Gene3D" id="1.10.220.30">
    <property type="match status" value="3"/>
</dbReference>
<evidence type="ECO:0000256" key="6">
    <source>
        <dbReference type="ARBA" id="ARBA00022500"/>
    </source>
</evidence>
<dbReference type="GO" id="GO:0009425">
    <property type="term" value="C:bacterial-type flagellum basal body"/>
    <property type="evidence" value="ECO:0007669"/>
    <property type="project" value="UniProtKB-SubCell"/>
</dbReference>
<dbReference type="InterPro" id="IPR023087">
    <property type="entry name" value="Flg_Motor_Flig_C"/>
</dbReference>
<keyword evidence="8" id="KW-0472">Membrane</keyword>
<keyword evidence="14" id="KW-0282">Flagellum</keyword>
<dbReference type="GO" id="GO:0005886">
    <property type="term" value="C:plasma membrane"/>
    <property type="evidence" value="ECO:0007669"/>
    <property type="project" value="UniProtKB-SubCell"/>
</dbReference>
<feature type="domain" description="Flagellar motor switch protein FliG middle" evidence="12">
    <location>
        <begin position="133"/>
        <end position="197"/>
    </location>
</feature>
<evidence type="ECO:0000256" key="9">
    <source>
        <dbReference type="ARBA" id="ARBA00023143"/>
    </source>
</evidence>
<dbReference type="InterPro" id="IPR028263">
    <property type="entry name" value="FliG_N"/>
</dbReference>